<evidence type="ECO:0000256" key="3">
    <source>
        <dbReference type="ARBA" id="ARBA00012891"/>
    </source>
</evidence>
<accession>A0ABY6MID9</accession>
<evidence type="ECO:0000259" key="13">
    <source>
        <dbReference type="PROSITE" id="PS52039"/>
    </source>
</evidence>
<dbReference type="InterPro" id="IPR013826">
    <property type="entry name" value="Topo_IA_cen_sub3"/>
</dbReference>
<dbReference type="CDD" id="cd03362">
    <property type="entry name" value="TOPRIM_TopoIA_TopoIII"/>
    <property type="match status" value="1"/>
</dbReference>
<evidence type="ECO:0000256" key="5">
    <source>
        <dbReference type="ARBA" id="ARBA00023029"/>
    </source>
</evidence>
<evidence type="ECO:0000256" key="7">
    <source>
        <dbReference type="ARBA" id="ARBA00023235"/>
    </source>
</evidence>
<evidence type="ECO:0000313" key="15">
    <source>
        <dbReference type="Proteomes" id="UP001163156"/>
    </source>
</evidence>
<dbReference type="NCBIfam" id="TIGR01056">
    <property type="entry name" value="topB"/>
    <property type="match status" value="1"/>
</dbReference>
<dbReference type="PROSITE" id="PS52039">
    <property type="entry name" value="TOPO_IA_2"/>
    <property type="match status" value="1"/>
</dbReference>
<evidence type="ECO:0000256" key="1">
    <source>
        <dbReference type="ARBA" id="ARBA00000213"/>
    </source>
</evidence>
<protein>
    <recommendedName>
        <fullName evidence="3">DNA topoisomerase</fullName>
        <ecNumber evidence="3">5.6.2.1</ecNumber>
    </recommendedName>
    <alternativeName>
        <fullName evidence="11">Omega-protein</fullName>
    </alternativeName>
    <alternativeName>
        <fullName evidence="10">Relaxing enzyme</fullName>
    </alternativeName>
    <alternativeName>
        <fullName evidence="8">Swivelase</fullName>
    </alternativeName>
    <alternativeName>
        <fullName evidence="9">Untwisting enzyme</fullName>
    </alternativeName>
</protein>
<dbReference type="Gene3D" id="1.10.460.10">
    <property type="entry name" value="Topoisomerase I, domain 2"/>
    <property type="match status" value="1"/>
</dbReference>
<proteinExistence type="inferred from homology"/>
<dbReference type="PRINTS" id="PR00417">
    <property type="entry name" value="PRTPISMRASEI"/>
</dbReference>
<keyword evidence="5" id="KW-0799">Topoisomerase</keyword>
<dbReference type="InterPro" id="IPR005738">
    <property type="entry name" value="TopoIII"/>
</dbReference>
<dbReference type="Gene3D" id="2.70.20.10">
    <property type="entry name" value="Topoisomerase I, domain 3"/>
    <property type="match status" value="1"/>
</dbReference>
<dbReference type="EMBL" id="CP110226">
    <property type="protein sequence ID" value="UZD23558.1"/>
    <property type="molecule type" value="Genomic_DNA"/>
</dbReference>
<dbReference type="CDD" id="cd00186">
    <property type="entry name" value="TOP1Ac"/>
    <property type="match status" value="1"/>
</dbReference>
<comment type="catalytic activity">
    <reaction evidence="1">
        <text>ATP-independent breakage of single-stranded DNA, followed by passage and rejoining.</text>
        <dbReference type="EC" id="5.6.2.1"/>
    </reaction>
</comment>
<dbReference type="InterPro" id="IPR013824">
    <property type="entry name" value="Topo_IA_cen_sub1"/>
</dbReference>
<comment type="similarity">
    <text evidence="2">Belongs to the type IA topoisomerase family.</text>
</comment>
<dbReference type="Gene3D" id="3.40.50.140">
    <property type="match status" value="1"/>
</dbReference>
<dbReference type="InterPro" id="IPR006171">
    <property type="entry name" value="TOPRIM_dom"/>
</dbReference>
<keyword evidence="6" id="KW-0238">DNA-binding</keyword>
<dbReference type="SMART" id="SM00436">
    <property type="entry name" value="TOP1Bc"/>
    <property type="match status" value="1"/>
</dbReference>
<dbReference type="SMART" id="SM00493">
    <property type="entry name" value="TOPRIM"/>
    <property type="match status" value="1"/>
</dbReference>
<dbReference type="InterPro" id="IPR023405">
    <property type="entry name" value="Topo_IA_core_domain"/>
</dbReference>
<sequence>MIVCIAEKPSVAREIASVLGANTKHDGYFEGNGYSVTYTFGHFCTLFEPYDYEPHWKGWSISHLPMLPEKFKTKIVDNQGIKKQFEIVKKLFDTATLVINCGDAGQEGELIQRWVIEQAEYKGEVKRLWISSLTTEAIKEGFEKLQPSTKYDNLYYAGYSRAIGDWLLGINATRLYTVKYGGYKQVLSIGRVQTPTLAMIVNRFKEIQNFKPQPYWELQTVYRETTFNCEEGKFSKKEDGETFANAVKEHEFEVTSIEKKKGKEYAPKLFDLTGLQVYCNNKFGLSADETLKIAQQLYEQKVITYPRVDTTFLPNDMYPKSPGILKNLRDYQDLTQPLLGKKLKKSSKVFNDKKVTDHHAIIPTGLTGSLHGNHLKVYDIIVRRFIAVFYEECVVANTTVLGKVATVSFKATGKVILEKGWRIVFKTAEGKDKKEKDELPLFKKGEKGPHEPTFLEKETKAPKHYTEATLLRGMETAGKQVDDEEMRELMKENGIGRPSTRASIIETLFKRQYIERNKKQILPTETGVQLIAIIQNNLLTSAELTGQWEKQLKEIERGNFHAGSFVKNMKLMVQHLVYEVLREENHAKISQHIESKLAEKEKLPNQKKPSPAIVGFICPKCKTGTLLKGKASYGCSAYKNGCDFLLPFTFEGKKISDKQYLRLLQKGATVNLKGFKSETGTKEGIVQFDDRFQLVLEEKKGSKPLATKKSPPIISCPLCKKGNIIKGKTAYGCSAYKEGCDFRYAFATIREKANNKPLTEELVLALLKQSVKE</sequence>
<dbReference type="EC" id="5.6.2.1" evidence="3"/>
<keyword evidence="7" id="KW-0413">Isomerase</keyword>
<keyword evidence="15" id="KW-1185">Reference proteome</keyword>
<reference evidence="14" key="1">
    <citation type="submission" date="2022-10" db="EMBL/GenBank/DDBJ databases">
        <title>Algoriphagus sp. a novel bacteria isolate from halophytes salicornia europaea.</title>
        <authorList>
            <person name="Peng Y."/>
            <person name="Jiang L."/>
            <person name="Lee J."/>
        </authorList>
    </citation>
    <scope>NUCLEOTIDE SEQUENCE</scope>
    <source>
        <strain evidence="14">TR-M5</strain>
    </source>
</reference>
<evidence type="ECO:0000256" key="2">
    <source>
        <dbReference type="ARBA" id="ARBA00009446"/>
    </source>
</evidence>
<dbReference type="SMART" id="SM00437">
    <property type="entry name" value="TOP1Ac"/>
    <property type="match status" value="1"/>
</dbReference>
<gene>
    <name evidence="14" type="ORF">OM944_03500</name>
</gene>
<dbReference type="NCBIfam" id="NF005829">
    <property type="entry name" value="PRK07726.1"/>
    <property type="match status" value="1"/>
</dbReference>
<dbReference type="RefSeq" id="WP_264810101.1">
    <property type="nucleotide sequence ID" value="NZ_CP110226.1"/>
</dbReference>
<dbReference type="PANTHER" id="PTHR11390:SF21">
    <property type="entry name" value="DNA TOPOISOMERASE 3-ALPHA"/>
    <property type="match status" value="1"/>
</dbReference>
<evidence type="ECO:0000256" key="9">
    <source>
        <dbReference type="ARBA" id="ARBA00031985"/>
    </source>
</evidence>
<dbReference type="PANTHER" id="PTHR11390">
    <property type="entry name" value="PROKARYOTIC DNA TOPOISOMERASE"/>
    <property type="match status" value="1"/>
</dbReference>
<evidence type="ECO:0000256" key="8">
    <source>
        <dbReference type="ARBA" id="ARBA00030003"/>
    </source>
</evidence>
<keyword evidence="4" id="KW-0479">Metal-binding</keyword>
<name>A0ABY6MID9_9BACT</name>
<dbReference type="InterPro" id="IPR013497">
    <property type="entry name" value="Topo_IA_cen"/>
</dbReference>
<evidence type="ECO:0000256" key="6">
    <source>
        <dbReference type="ARBA" id="ARBA00023125"/>
    </source>
</evidence>
<evidence type="ECO:0000259" key="12">
    <source>
        <dbReference type="PROSITE" id="PS50880"/>
    </source>
</evidence>
<dbReference type="Pfam" id="PF01131">
    <property type="entry name" value="Topoisom_bac"/>
    <property type="match status" value="1"/>
</dbReference>
<evidence type="ECO:0000313" key="14">
    <source>
        <dbReference type="EMBL" id="UZD23558.1"/>
    </source>
</evidence>
<dbReference type="PROSITE" id="PS50880">
    <property type="entry name" value="TOPRIM"/>
    <property type="match status" value="1"/>
</dbReference>
<dbReference type="InterPro" id="IPR034144">
    <property type="entry name" value="TOPRIM_TopoIII"/>
</dbReference>
<dbReference type="Pfam" id="PF01751">
    <property type="entry name" value="Toprim"/>
    <property type="match status" value="1"/>
</dbReference>
<dbReference type="InterPro" id="IPR003601">
    <property type="entry name" value="Topo_IA_2"/>
</dbReference>
<dbReference type="Gene3D" id="1.10.290.10">
    <property type="entry name" value="Topoisomerase I, domain 4"/>
    <property type="match status" value="1"/>
</dbReference>
<dbReference type="InterPro" id="IPR000380">
    <property type="entry name" value="Topo_IA"/>
</dbReference>
<evidence type="ECO:0000256" key="10">
    <source>
        <dbReference type="ARBA" id="ARBA00032235"/>
    </source>
</evidence>
<evidence type="ECO:0000256" key="4">
    <source>
        <dbReference type="ARBA" id="ARBA00022723"/>
    </source>
</evidence>
<dbReference type="InterPro" id="IPR003602">
    <property type="entry name" value="Topo_IA_DNA-bd_dom"/>
</dbReference>
<dbReference type="SUPFAM" id="SSF56712">
    <property type="entry name" value="Prokaryotic type I DNA topoisomerase"/>
    <property type="match status" value="1"/>
</dbReference>
<organism evidence="14 15">
    <name type="scientific">Algoriphagus halophytocola</name>
    <dbReference type="NCBI Taxonomy" id="2991499"/>
    <lineage>
        <taxon>Bacteria</taxon>
        <taxon>Pseudomonadati</taxon>
        <taxon>Bacteroidota</taxon>
        <taxon>Cytophagia</taxon>
        <taxon>Cytophagales</taxon>
        <taxon>Cyclobacteriaceae</taxon>
        <taxon>Algoriphagus</taxon>
    </lineage>
</organism>
<feature type="domain" description="Toprim" evidence="12">
    <location>
        <begin position="1"/>
        <end position="134"/>
    </location>
</feature>
<dbReference type="Proteomes" id="UP001163156">
    <property type="component" value="Chromosome"/>
</dbReference>
<evidence type="ECO:0000256" key="11">
    <source>
        <dbReference type="ARBA" id="ARBA00032877"/>
    </source>
</evidence>
<dbReference type="InterPro" id="IPR013825">
    <property type="entry name" value="Topo_IA_cen_sub2"/>
</dbReference>
<feature type="domain" description="Topo IA-type catalytic" evidence="13">
    <location>
        <begin position="151"/>
        <end position="577"/>
    </location>
</feature>